<dbReference type="InterPro" id="IPR000873">
    <property type="entry name" value="AMP-dep_synth/lig_dom"/>
</dbReference>
<keyword evidence="4" id="KW-1185">Reference proteome</keyword>
<protein>
    <submittedName>
        <fullName evidence="3">Long-chain fatty acid--CoA ligase</fullName>
    </submittedName>
</protein>
<dbReference type="Pfam" id="PF00501">
    <property type="entry name" value="AMP-binding"/>
    <property type="match status" value="1"/>
</dbReference>
<evidence type="ECO:0000259" key="2">
    <source>
        <dbReference type="Pfam" id="PF00501"/>
    </source>
</evidence>
<evidence type="ECO:0000256" key="1">
    <source>
        <dbReference type="SAM" id="Phobius"/>
    </source>
</evidence>
<dbReference type="InterPro" id="IPR050237">
    <property type="entry name" value="ATP-dep_AMP-bd_enzyme"/>
</dbReference>
<dbReference type="PANTHER" id="PTHR43767:SF1">
    <property type="entry name" value="NONRIBOSOMAL PEPTIDE SYNTHASE PES1 (EUROFUNG)-RELATED"/>
    <property type="match status" value="1"/>
</dbReference>
<sequence>MMAVKKIAPDTVQHFLDNLVQVGQPEAPTPQFDEVLKNMRKLGLEPGAPVMIAMPNGRQFVTIVFALLTLGAVPVLLPSSAPPSRIYRIAKVLGANTLIALHTPPGLRQVKTTLVLSQGVKLTFLDEVEARRYRPGELILLTSGTSGIFSGCLFNIDALFLNATRHAQAVGQTPADRVLINLPMYYSYAFVAQLLAAFALGSTAIIAGPPFTPVNYERTIHDYQITQSSLTPLMVDAWLQAGSENLPAPLRRLTVGGDALAPTSVAAVLMRNPGLELYLTYGLTQAGPRVATLAAHLEPPRRYASVGLPLPGVQVHLRKENPGDKVGELIVETETGMLCRIGKHDKPTTPVNGNKRMICTGDIFEMDDDGYLFFRQRQPTYVMSRGEKVCMKSVCEIAETIPGVSRAEAWVHEGNSDEVAFTLDVYCDDATLNENGIRRQLGKVLLRSEQPTYLAIHPASNVGWRKTATKKTAATNKRS</sequence>
<dbReference type="EMBL" id="QDKH01000015">
    <property type="protein sequence ID" value="PWC14027.1"/>
    <property type="molecule type" value="Genomic_DNA"/>
</dbReference>
<keyword evidence="1" id="KW-0812">Transmembrane</keyword>
<dbReference type="InterPro" id="IPR042099">
    <property type="entry name" value="ANL_N_sf"/>
</dbReference>
<organism evidence="3 4">
    <name type="scientific">Brenneria corticis</name>
    <dbReference type="NCBI Taxonomy" id="2173106"/>
    <lineage>
        <taxon>Bacteria</taxon>
        <taxon>Pseudomonadati</taxon>
        <taxon>Pseudomonadota</taxon>
        <taxon>Gammaproteobacteria</taxon>
        <taxon>Enterobacterales</taxon>
        <taxon>Pectobacteriaceae</taxon>
        <taxon>Brenneria</taxon>
    </lineage>
</organism>
<evidence type="ECO:0000313" key="4">
    <source>
        <dbReference type="Proteomes" id="UP000296159"/>
    </source>
</evidence>
<dbReference type="Proteomes" id="UP000296159">
    <property type="component" value="Unassembled WGS sequence"/>
</dbReference>
<proteinExistence type="predicted"/>
<evidence type="ECO:0000313" key="3">
    <source>
        <dbReference type="EMBL" id="PWC14027.1"/>
    </source>
</evidence>
<dbReference type="SUPFAM" id="SSF56801">
    <property type="entry name" value="Acetyl-CoA synthetase-like"/>
    <property type="match status" value="1"/>
</dbReference>
<feature type="domain" description="AMP-dependent synthetase/ligase" evidence="2">
    <location>
        <begin position="39"/>
        <end position="335"/>
    </location>
</feature>
<comment type="caution">
    <text evidence="3">The sequence shown here is derived from an EMBL/GenBank/DDBJ whole genome shotgun (WGS) entry which is preliminary data.</text>
</comment>
<dbReference type="RefSeq" id="WP_136167059.1">
    <property type="nucleotide sequence ID" value="NZ_KZ819082.1"/>
</dbReference>
<accession>A0A2U1TX82</accession>
<keyword evidence="3" id="KW-0436">Ligase</keyword>
<feature type="transmembrane region" description="Helical" evidence="1">
    <location>
        <begin position="185"/>
        <end position="208"/>
    </location>
</feature>
<reference evidence="3 4" key="1">
    <citation type="submission" date="2018-04" db="EMBL/GenBank/DDBJ databases">
        <title>Brenneria corticis sp.nov.</title>
        <authorList>
            <person name="Li Y."/>
        </authorList>
    </citation>
    <scope>NUCLEOTIDE SEQUENCE [LARGE SCALE GENOMIC DNA]</scope>
    <source>
        <strain evidence="3 4">CFCC 11842</strain>
    </source>
</reference>
<keyword evidence="1" id="KW-1133">Transmembrane helix</keyword>
<dbReference type="PANTHER" id="PTHR43767">
    <property type="entry name" value="LONG-CHAIN-FATTY-ACID--COA LIGASE"/>
    <property type="match status" value="1"/>
</dbReference>
<keyword evidence="1" id="KW-0472">Membrane</keyword>
<dbReference type="GO" id="GO:0016874">
    <property type="term" value="F:ligase activity"/>
    <property type="evidence" value="ECO:0007669"/>
    <property type="project" value="UniProtKB-KW"/>
</dbReference>
<dbReference type="AlphaFoldDB" id="A0A2U1TX82"/>
<name>A0A2U1TX82_9GAMM</name>
<feature type="transmembrane region" description="Helical" evidence="1">
    <location>
        <begin position="138"/>
        <end position="156"/>
    </location>
</feature>
<gene>
    <name evidence="3" type="ORF">DDT56_14035</name>
</gene>
<feature type="transmembrane region" description="Helical" evidence="1">
    <location>
        <begin position="60"/>
        <end position="78"/>
    </location>
</feature>
<dbReference type="Gene3D" id="3.40.50.12780">
    <property type="entry name" value="N-terminal domain of ligase-like"/>
    <property type="match status" value="1"/>
</dbReference>